<dbReference type="GO" id="GO:0030253">
    <property type="term" value="P:protein secretion by the type I secretion system"/>
    <property type="evidence" value="ECO:0007669"/>
    <property type="project" value="InterPro"/>
</dbReference>
<dbReference type="SUPFAM" id="SSF90123">
    <property type="entry name" value="ABC transporter transmembrane region"/>
    <property type="match status" value="1"/>
</dbReference>
<dbReference type="InterPro" id="IPR003439">
    <property type="entry name" value="ABC_transporter-like_ATP-bd"/>
</dbReference>
<dbReference type="NCBIfam" id="TIGR01842">
    <property type="entry name" value="type_I_sec_PrtD"/>
    <property type="match status" value="1"/>
</dbReference>
<evidence type="ECO:0000256" key="8">
    <source>
        <dbReference type="SAM" id="Phobius"/>
    </source>
</evidence>
<feature type="transmembrane region" description="Helical" evidence="8">
    <location>
        <begin position="56"/>
        <end position="76"/>
    </location>
</feature>
<dbReference type="InterPro" id="IPR036640">
    <property type="entry name" value="ABC1_TM_sf"/>
</dbReference>
<name>A0A931NDQ2_9BURK</name>
<dbReference type="Pfam" id="PF00664">
    <property type="entry name" value="ABC_membrane"/>
    <property type="match status" value="1"/>
</dbReference>
<dbReference type="Gene3D" id="3.40.50.300">
    <property type="entry name" value="P-loop containing nucleotide triphosphate hydrolases"/>
    <property type="match status" value="1"/>
</dbReference>
<dbReference type="PROSITE" id="PS00211">
    <property type="entry name" value="ABC_TRANSPORTER_1"/>
    <property type="match status" value="1"/>
</dbReference>
<feature type="transmembrane region" description="Helical" evidence="8">
    <location>
        <begin position="134"/>
        <end position="151"/>
    </location>
</feature>
<keyword evidence="6 8" id="KW-1133">Transmembrane helix</keyword>
<dbReference type="GO" id="GO:0005886">
    <property type="term" value="C:plasma membrane"/>
    <property type="evidence" value="ECO:0007669"/>
    <property type="project" value="UniProtKB-SubCell"/>
</dbReference>
<keyword evidence="3 8" id="KW-0812">Transmembrane</keyword>
<evidence type="ECO:0000313" key="12">
    <source>
        <dbReference type="Proteomes" id="UP000620139"/>
    </source>
</evidence>
<evidence type="ECO:0000256" key="4">
    <source>
        <dbReference type="ARBA" id="ARBA00022741"/>
    </source>
</evidence>
<feature type="domain" description="ABC transmembrane type-1" evidence="10">
    <location>
        <begin position="23"/>
        <end position="300"/>
    </location>
</feature>
<keyword evidence="4" id="KW-0547">Nucleotide-binding</keyword>
<accession>A0A931NDQ2</accession>
<dbReference type="InterPro" id="IPR027417">
    <property type="entry name" value="P-loop_NTPase"/>
</dbReference>
<feature type="transmembrane region" description="Helical" evidence="8">
    <location>
        <begin position="157"/>
        <end position="174"/>
    </location>
</feature>
<dbReference type="PANTHER" id="PTHR24221">
    <property type="entry name" value="ATP-BINDING CASSETTE SUB-FAMILY B"/>
    <property type="match status" value="1"/>
</dbReference>
<comment type="caution">
    <text evidence="11">The sequence shown here is derived from an EMBL/GenBank/DDBJ whole genome shotgun (WGS) entry which is preliminary data.</text>
</comment>
<evidence type="ECO:0000256" key="2">
    <source>
        <dbReference type="ARBA" id="ARBA00022475"/>
    </source>
</evidence>
<evidence type="ECO:0000256" key="3">
    <source>
        <dbReference type="ARBA" id="ARBA00022692"/>
    </source>
</evidence>
<feature type="transmembrane region" description="Helical" evidence="8">
    <location>
        <begin position="22"/>
        <end position="44"/>
    </location>
</feature>
<evidence type="ECO:0000259" key="9">
    <source>
        <dbReference type="PROSITE" id="PS50893"/>
    </source>
</evidence>
<evidence type="ECO:0000313" key="11">
    <source>
        <dbReference type="EMBL" id="MBH9553322.1"/>
    </source>
</evidence>
<dbReference type="CDD" id="cd03246">
    <property type="entry name" value="ABCC_Protease_Secretion"/>
    <property type="match status" value="1"/>
</dbReference>
<dbReference type="GO" id="GO:0005524">
    <property type="term" value="F:ATP binding"/>
    <property type="evidence" value="ECO:0007669"/>
    <property type="project" value="UniProtKB-KW"/>
</dbReference>
<dbReference type="InterPro" id="IPR011527">
    <property type="entry name" value="ABC1_TM_dom"/>
</dbReference>
<sequence>MKATDGGTGVLRRSLQGFRKELIWVAVFSLFVNVLMLTPTLYMLQVFDRVMLSGSGWTLIALTLVTVLFFAVMAFSEWVRSRLLVRAGVRFDQFLNTRVFDASFEARLGGSSAKPLQAFGDLVMLRQYLTGNGVFAFFDTPWALIYIGVLFLMHPLLGWGAVVACIVLALVAVWSHRISAQRVEAANDATSGSTSFLVGKLRNAETIEALGMQGNLRRQWQAGYEAQLAQQGDAMHLQHRIQATVKFIQYTQQSLMLGLGAWLAVKGEIGVGAMVASNALASNAMRPIGTLVATWKQFIDARQSYHRLDALLVTHPPRGDEHAGQTVQGQISLRDLVATAPARKEPILKGLTADFKAGEVVGIVGPSGAGKSTLARCLLGIWPETQGTVLLDGQPIESWSREALGPHVGYLPQDIELFEGTIAENIARFAQMDPMKVIEAAQRTGIHEMVLRFPKGYDTPMGEAGGLLSGGQRQRIGLARALYGNPRLVVLDEPNANLDDVGETALIRAVRDLKAGGSTVFMIVHQQKVLVACDRVLVLQAGQIAQIAEVKVQTAPPAAPAGFANTLAGPGALKPAAG</sequence>
<keyword evidence="12" id="KW-1185">Reference proteome</keyword>
<dbReference type="SUPFAM" id="SSF52540">
    <property type="entry name" value="P-loop containing nucleoside triphosphate hydrolases"/>
    <property type="match status" value="1"/>
</dbReference>
<evidence type="ECO:0000256" key="7">
    <source>
        <dbReference type="ARBA" id="ARBA00023136"/>
    </source>
</evidence>
<dbReference type="Pfam" id="PF00005">
    <property type="entry name" value="ABC_tran"/>
    <property type="match status" value="1"/>
</dbReference>
<evidence type="ECO:0000256" key="5">
    <source>
        <dbReference type="ARBA" id="ARBA00022840"/>
    </source>
</evidence>
<dbReference type="InterPro" id="IPR003593">
    <property type="entry name" value="AAA+_ATPase"/>
</dbReference>
<evidence type="ECO:0000259" key="10">
    <source>
        <dbReference type="PROSITE" id="PS50929"/>
    </source>
</evidence>
<keyword evidence="7 8" id="KW-0472">Membrane</keyword>
<gene>
    <name evidence="11" type="ORF">I7X43_10725</name>
</gene>
<evidence type="ECO:0000256" key="6">
    <source>
        <dbReference type="ARBA" id="ARBA00022989"/>
    </source>
</evidence>
<keyword evidence="5" id="KW-0067">ATP-binding</keyword>
<dbReference type="SMART" id="SM00382">
    <property type="entry name" value="AAA"/>
    <property type="match status" value="1"/>
</dbReference>
<dbReference type="InterPro" id="IPR010128">
    <property type="entry name" value="ATPase_T1SS_PrtD-like"/>
</dbReference>
<dbReference type="GO" id="GO:0030256">
    <property type="term" value="C:type I protein secretion system complex"/>
    <property type="evidence" value="ECO:0007669"/>
    <property type="project" value="InterPro"/>
</dbReference>
<dbReference type="PROSITE" id="PS50893">
    <property type="entry name" value="ABC_TRANSPORTER_2"/>
    <property type="match status" value="1"/>
</dbReference>
<dbReference type="EMBL" id="JAEDAL010000004">
    <property type="protein sequence ID" value="MBH9553322.1"/>
    <property type="molecule type" value="Genomic_DNA"/>
</dbReference>
<dbReference type="PROSITE" id="PS50929">
    <property type="entry name" value="ABC_TM1F"/>
    <property type="match status" value="1"/>
</dbReference>
<dbReference type="InterPro" id="IPR039421">
    <property type="entry name" value="Type_1_exporter"/>
</dbReference>
<dbReference type="AlphaFoldDB" id="A0A931NDQ2"/>
<feature type="domain" description="ABC transporter" evidence="9">
    <location>
        <begin position="331"/>
        <end position="566"/>
    </location>
</feature>
<dbReference type="InterPro" id="IPR017871">
    <property type="entry name" value="ABC_transporter-like_CS"/>
</dbReference>
<protein>
    <submittedName>
        <fullName evidence="11">Type I secretion system permease/ATPase</fullName>
    </submittedName>
</protein>
<dbReference type="Proteomes" id="UP000620139">
    <property type="component" value="Unassembled WGS sequence"/>
</dbReference>
<reference evidence="11" key="1">
    <citation type="submission" date="2020-12" db="EMBL/GenBank/DDBJ databases">
        <title>The genome sequence of Inhella sp. 4Y17.</title>
        <authorList>
            <person name="Liu Y."/>
        </authorList>
    </citation>
    <scope>NUCLEOTIDE SEQUENCE</scope>
    <source>
        <strain evidence="11">4Y10</strain>
    </source>
</reference>
<comment type="subcellular location">
    <subcellularLocation>
        <location evidence="1">Cell membrane</location>
        <topology evidence="1">Multi-pass membrane protein</topology>
    </subcellularLocation>
</comment>
<proteinExistence type="predicted"/>
<dbReference type="GO" id="GO:0140359">
    <property type="term" value="F:ABC-type transporter activity"/>
    <property type="evidence" value="ECO:0007669"/>
    <property type="project" value="InterPro"/>
</dbReference>
<dbReference type="PANTHER" id="PTHR24221:SF248">
    <property type="entry name" value="ABC TRANSPORTER TRANSMEMBRANE REGION"/>
    <property type="match status" value="1"/>
</dbReference>
<dbReference type="GO" id="GO:0034040">
    <property type="term" value="F:ATPase-coupled lipid transmembrane transporter activity"/>
    <property type="evidence" value="ECO:0007669"/>
    <property type="project" value="TreeGrafter"/>
</dbReference>
<keyword evidence="2" id="KW-1003">Cell membrane</keyword>
<organism evidence="11 12">
    <name type="scientific">Inhella gelatinilytica</name>
    <dbReference type="NCBI Taxonomy" id="2795030"/>
    <lineage>
        <taxon>Bacteria</taxon>
        <taxon>Pseudomonadati</taxon>
        <taxon>Pseudomonadota</taxon>
        <taxon>Betaproteobacteria</taxon>
        <taxon>Burkholderiales</taxon>
        <taxon>Sphaerotilaceae</taxon>
        <taxon>Inhella</taxon>
    </lineage>
</organism>
<dbReference type="GO" id="GO:0016887">
    <property type="term" value="F:ATP hydrolysis activity"/>
    <property type="evidence" value="ECO:0007669"/>
    <property type="project" value="InterPro"/>
</dbReference>
<dbReference type="Gene3D" id="1.20.1560.10">
    <property type="entry name" value="ABC transporter type 1, transmembrane domain"/>
    <property type="match status" value="1"/>
</dbReference>
<evidence type="ECO:0000256" key="1">
    <source>
        <dbReference type="ARBA" id="ARBA00004651"/>
    </source>
</evidence>